<reference evidence="1" key="1">
    <citation type="journal article" date="2017" name="Parasit. Vectors">
        <title>Sialotranscriptomics of Rhipicephalus zambeziensis reveals intricate expression profiles of secretory proteins and suggests tight temporal transcriptional regulation during blood-feeding.</title>
        <authorList>
            <person name="de Castro M.H."/>
            <person name="de Klerk D."/>
            <person name="Pienaar R."/>
            <person name="Rees D.J.G."/>
            <person name="Mans B.J."/>
        </authorList>
    </citation>
    <scope>NUCLEOTIDE SEQUENCE</scope>
    <source>
        <tissue evidence="1">Salivary glands</tissue>
    </source>
</reference>
<evidence type="ECO:0000313" key="1">
    <source>
        <dbReference type="EMBL" id="MAA13212.1"/>
    </source>
</evidence>
<accession>A0A224YHD3</accession>
<name>A0A224YHD3_9ACAR</name>
<organism evidence="1">
    <name type="scientific">Rhipicephalus zambeziensis</name>
    <dbReference type="NCBI Taxonomy" id="60191"/>
    <lineage>
        <taxon>Eukaryota</taxon>
        <taxon>Metazoa</taxon>
        <taxon>Ecdysozoa</taxon>
        <taxon>Arthropoda</taxon>
        <taxon>Chelicerata</taxon>
        <taxon>Arachnida</taxon>
        <taxon>Acari</taxon>
        <taxon>Parasitiformes</taxon>
        <taxon>Ixodida</taxon>
        <taxon>Ixodoidea</taxon>
        <taxon>Ixodidae</taxon>
        <taxon>Rhipicephalinae</taxon>
        <taxon>Rhipicephalus</taxon>
        <taxon>Rhipicephalus</taxon>
    </lineage>
</organism>
<dbReference type="EMBL" id="GFPF01002066">
    <property type="protein sequence ID" value="MAA13212.1"/>
    <property type="molecule type" value="Transcribed_RNA"/>
</dbReference>
<dbReference type="AlphaFoldDB" id="A0A224YHD3"/>
<protein>
    <submittedName>
        <fullName evidence="1">Uncharacterized protein</fullName>
    </submittedName>
</protein>
<proteinExistence type="predicted"/>
<sequence>MLPLFKIKRSVWRFSFRAAMFKCQVLHAFNGYVKSLNFVSAMFLKVCAIHRVKLSTAVCQNQYLKLSVCVFVCVIENMCHNSSSFQNSFAYLCD</sequence>